<dbReference type="AlphaFoldDB" id="A0A4P6HPG5"/>
<evidence type="ECO:0000313" key="3">
    <source>
        <dbReference type="EMBL" id="QAZ69191.1"/>
    </source>
</evidence>
<dbReference type="InterPro" id="IPR050256">
    <property type="entry name" value="Glycosyltransferase_2"/>
</dbReference>
<sequence length="282" mass="31926">MKNAMLLSVVIPAYNEEGNITATIDGIRAVLRREGVPYELVLVNDNSADATGSVLDALAQADPGVVVVHREPPRGFGRAVRAGLERASGDVIVICMADLSDDPEDIIKYYRKIEEGYDCVFGSRFMRGSRCVNYPRLKLFVNRLVNKMMQIMFWTRFNDLTNSFKAYRSYVIRDIMPLKACHFNITIELSLNTLIRGYTIAMVPISWQGRTWGSSNLHLTEMGRRYLSTLLRAWFEKNLILDDLMAESMAHRTRLAEKAAGLEGRVDSLERRLAAVEARVEN</sequence>
<evidence type="ECO:0000313" key="4">
    <source>
        <dbReference type="Proteomes" id="UP000293296"/>
    </source>
</evidence>
<dbReference type="SUPFAM" id="SSF53448">
    <property type="entry name" value="Nucleotide-diphospho-sugar transferases"/>
    <property type="match status" value="1"/>
</dbReference>
<feature type="domain" description="Glycosyltransferase 2-like" evidence="2">
    <location>
        <begin position="8"/>
        <end position="175"/>
    </location>
</feature>
<protein>
    <submittedName>
        <fullName evidence="3">Cell wall biosynthesis glycosyltransferase</fullName>
    </submittedName>
</protein>
<dbReference type="Pfam" id="PF00535">
    <property type="entry name" value="Glycos_transf_2"/>
    <property type="match status" value="1"/>
</dbReference>
<accession>A0A4P6HPG5</accession>
<keyword evidence="3" id="KW-0808">Transferase</keyword>
<dbReference type="CDD" id="cd04179">
    <property type="entry name" value="DPM_DPG-synthase_like"/>
    <property type="match status" value="1"/>
</dbReference>
<dbReference type="Proteomes" id="UP000293296">
    <property type="component" value="Chromosome"/>
</dbReference>
<proteinExistence type="predicted"/>
<evidence type="ECO:0000259" key="2">
    <source>
        <dbReference type="Pfam" id="PF00535"/>
    </source>
</evidence>
<dbReference type="Gene3D" id="3.90.550.10">
    <property type="entry name" value="Spore Coat Polysaccharide Biosynthesis Protein SpsA, Chain A"/>
    <property type="match status" value="1"/>
</dbReference>
<reference evidence="3 4" key="1">
    <citation type="submission" date="2018-02" db="EMBL/GenBank/DDBJ databases">
        <title>Genome sequence of Desulfovibrio carbinolicus DSM 3852.</title>
        <authorList>
            <person name="Wilbanks E."/>
            <person name="Skennerton C.T."/>
            <person name="Orphan V.J."/>
        </authorList>
    </citation>
    <scope>NUCLEOTIDE SEQUENCE [LARGE SCALE GENOMIC DNA]</scope>
    <source>
        <strain evidence="3 4">DSM 3852</strain>
    </source>
</reference>
<feature type="coiled-coil region" evidence="1">
    <location>
        <begin position="252"/>
        <end position="279"/>
    </location>
</feature>
<dbReference type="PANTHER" id="PTHR48090">
    <property type="entry name" value="UNDECAPRENYL-PHOSPHATE 4-DEOXY-4-FORMAMIDO-L-ARABINOSE TRANSFERASE-RELATED"/>
    <property type="match status" value="1"/>
</dbReference>
<dbReference type="InterPro" id="IPR029044">
    <property type="entry name" value="Nucleotide-diphossugar_trans"/>
</dbReference>
<gene>
    <name evidence="3" type="ORF">C3Y92_18885</name>
</gene>
<organism evidence="3 4">
    <name type="scientific">Solidesulfovibrio carbinolicus</name>
    <dbReference type="NCBI Taxonomy" id="296842"/>
    <lineage>
        <taxon>Bacteria</taxon>
        <taxon>Pseudomonadati</taxon>
        <taxon>Thermodesulfobacteriota</taxon>
        <taxon>Desulfovibrionia</taxon>
        <taxon>Desulfovibrionales</taxon>
        <taxon>Desulfovibrionaceae</taxon>
        <taxon>Solidesulfovibrio</taxon>
    </lineage>
</organism>
<dbReference type="InterPro" id="IPR001173">
    <property type="entry name" value="Glyco_trans_2-like"/>
</dbReference>
<keyword evidence="1" id="KW-0175">Coiled coil</keyword>
<name>A0A4P6HPG5_9BACT</name>
<evidence type="ECO:0000256" key="1">
    <source>
        <dbReference type="SAM" id="Coils"/>
    </source>
</evidence>
<dbReference type="PANTHER" id="PTHR48090:SF7">
    <property type="entry name" value="RFBJ PROTEIN"/>
    <property type="match status" value="1"/>
</dbReference>
<dbReference type="GO" id="GO:0016740">
    <property type="term" value="F:transferase activity"/>
    <property type="evidence" value="ECO:0007669"/>
    <property type="project" value="UniProtKB-KW"/>
</dbReference>
<dbReference type="RefSeq" id="WP_129355350.1">
    <property type="nucleotide sequence ID" value="NZ_CP026538.1"/>
</dbReference>
<dbReference type="OrthoDB" id="9810303at2"/>
<keyword evidence="4" id="KW-1185">Reference proteome</keyword>
<dbReference type="EMBL" id="CP026538">
    <property type="protein sequence ID" value="QAZ69191.1"/>
    <property type="molecule type" value="Genomic_DNA"/>
</dbReference>
<dbReference type="KEGG" id="dcb:C3Y92_18885"/>